<keyword evidence="2" id="KW-1185">Reference proteome</keyword>
<sequence length="165" mass="18421">MSQLSFDLTRLETMAAEAQQAKQLTPTYDDLWNAKLYPDGDLLNEYGETEAEVVLNGGEFWPDWQKIEANKIKPQLILMAEGPHGIYIINNVAGDISPIERGMICFAEGCKPSDGQAMLNKQAELFGYDGHSFVLPKNWLKQAKQAGKQALIIKVQDAQCELFLS</sequence>
<dbReference type="AlphaFoldDB" id="A0A418YDS8"/>
<proteinExistence type="predicted"/>
<comment type="caution">
    <text evidence="1">The sequence shown here is derived from an EMBL/GenBank/DDBJ whole genome shotgun (WGS) entry which is preliminary data.</text>
</comment>
<name>A0A418YDS8_9GAMM</name>
<dbReference type="Proteomes" id="UP000283255">
    <property type="component" value="Unassembled WGS sequence"/>
</dbReference>
<evidence type="ECO:0000313" key="2">
    <source>
        <dbReference type="Proteomes" id="UP000283255"/>
    </source>
</evidence>
<organism evidence="1 2">
    <name type="scientific">Motilimonas pumila</name>
    <dbReference type="NCBI Taxonomy" id="2303987"/>
    <lineage>
        <taxon>Bacteria</taxon>
        <taxon>Pseudomonadati</taxon>
        <taxon>Pseudomonadota</taxon>
        <taxon>Gammaproteobacteria</taxon>
        <taxon>Alteromonadales</taxon>
        <taxon>Alteromonadales genera incertae sedis</taxon>
        <taxon>Motilimonas</taxon>
    </lineage>
</organism>
<dbReference type="OrthoDB" id="6520566at2"/>
<dbReference type="EMBL" id="QZCH01000015">
    <property type="protein sequence ID" value="RJG42640.1"/>
    <property type="molecule type" value="Genomic_DNA"/>
</dbReference>
<evidence type="ECO:0000313" key="1">
    <source>
        <dbReference type="EMBL" id="RJG42640.1"/>
    </source>
</evidence>
<reference evidence="1 2" key="2">
    <citation type="submission" date="2019-01" db="EMBL/GenBank/DDBJ databases">
        <title>Motilimonas pumilus sp. nov., isolated from the gut of sea cucumber (Apostichopus japonicus).</title>
        <authorList>
            <person name="Wang F.-Q."/>
            <person name="Ren L.-H."/>
            <person name="Lin Y.-W."/>
            <person name="Sun G.-H."/>
            <person name="Du Z.-J."/>
            <person name="Zhao J.-X."/>
            <person name="Liu X.-J."/>
            <person name="Liu L.-J."/>
        </authorList>
    </citation>
    <scope>NUCLEOTIDE SEQUENCE [LARGE SCALE GENOMIC DNA]</scope>
    <source>
        <strain evidence="1 2">PLHSC7-2</strain>
    </source>
</reference>
<accession>A0A418YDS8</accession>
<dbReference type="RefSeq" id="WP_119911066.1">
    <property type="nucleotide sequence ID" value="NZ_QZCH01000015.1"/>
</dbReference>
<protein>
    <recommendedName>
        <fullName evidence="3">DUF3085 domain-containing protein</fullName>
    </recommendedName>
</protein>
<reference evidence="1 2" key="1">
    <citation type="submission" date="2018-09" db="EMBL/GenBank/DDBJ databases">
        <authorList>
            <person name="Wang F."/>
        </authorList>
    </citation>
    <scope>NUCLEOTIDE SEQUENCE [LARGE SCALE GENOMIC DNA]</scope>
    <source>
        <strain evidence="1 2">PLHSC7-2</strain>
    </source>
</reference>
<evidence type="ECO:0008006" key="3">
    <source>
        <dbReference type="Google" id="ProtNLM"/>
    </source>
</evidence>
<gene>
    <name evidence="1" type="ORF">D1Z90_12290</name>
</gene>